<dbReference type="Proteomes" id="UP000199382">
    <property type="component" value="Unassembled WGS sequence"/>
</dbReference>
<dbReference type="Gene3D" id="1.10.10.10">
    <property type="entry name" value="Winged helix-like DNA-binding domain superfamily/Winged helix DNA-binding domain"/>
    <property type="match status" value="1"/>
</dbReference>
<dbReference type="GO" id="GO:0006355">
    <property type="term" value="P:regulation of DNA-templated transcription"/>
    <property type="evidence" value="ECO:0007669"/>
    <property type="project" value="InterPro"/>
</dbReference>
<organism evidence="5 6">
    <name type="scientific">Aliiruegeria lutimaris</name>
    <dbReference type="NCBI Taxonomy" id="571298"/>
    <lineage>
        <taxon>Bacteria</taxon>
        <taxon>Pseudomonadati</taxon>
        <taxon>Pseudomonadota</taxon>
        <taxon>Alphaproteobacteria</taxon>
        <taxon>Rhodobacterales</taxon>
        <taxon>Roseobacteraceae</taxon>
        <taxon>Aliiruegeria</taxon>
    </lineage>
</organism>
<accession>A0A1G9PC52</accession>
<evidence type="ECO:0000313" key="5">
    <source>
        <dbReference type="EMBL" id="SDL96350.1"/>
    </source>
</evidence>
<sequence length="242" mass="27187">MMTIQEQIAVVRDISDTDTLWTATRDFFFSRGARMIAYRHFVGRPEPESLERMTFVAGGFPEGLVEKLFRERLVLVNPIPDLASRTADPFFWSDIPSMTELLESEEAFLETLKEFRVGDGLAIQVFGPMSRNGIFNVGFGETRPAFGKRDLKELQLAGQLSHLAYIRMTPERAQGVRMTAREREILEWIARGKSNSVIADILGISVHTVDTHVRRIFRKLEVNDRTTAAVKGLGAGLVNSAA</sequence>
<protein>
    <submittedName>
        <fullName evidence="5">LuxR family transcriptional regulator</fullName>
    </submittedName>
</protein>
<evidence type="ECO:0000256" key="3">
    <source>
        <dbReference type="ARBA" id="ARBA00023163"/>
    </source>
</evidence>
<dbReference type="PRINTS" id="PR00038">
    <property type="entry name" value="HTHLUXR"/>
</dbReference>
<dbReference type="InterPro" id="IPR016032">
    <property type="entry name" value="Sig_transdc_resp-reg_C-effctor"/>
</dbReference>
<keyword evidence="1" id="KW-0805">Transcription regulation</keyword>
<dbReference type="CDD" id="cd06170">
    <property type="entry name" value="LuxR_C_like"/>
    <property type="match status" value="1"/>
</dbReference>
<dbReference type="GO" id="GO:0003677">
    <property type="term" value="F:DNA binding"/>
    <property type="evidence" value="ECO:0007669"/>
    <property type="project" value="UniProtKB-KW"/>
</dbReference>
<dbReference type="EMBL" id="FNEK01000138">
    <property type="protein sequence ID" value="SDL96350.1"/>
    <property type="molecule type" value="Genomic_DNA"/>
</dbReference>
<evidence type="ECO:0000256" key="1">
    <source>
        <dbReference type="ARBA" id="ARBA00023015"/>
    </source>
</evidence>
<keyword evidence="6" id="KW-1185">Reference proteome</keyword>
<evidence type="ECO:0000256" key="2">
    <source>
        <dbReference type="ARBA" id="ARBA00023125"/>
    </source>
</evidence>
<dbReference type="InterPro" id="IPR036388">
    <property type="entry name" value="WH-like_DNA-bd_sf"/>
</dbReference>
<dbReference type="Pfam" id="PF00196">
    <property type="entry name" value="GerE"/>
    <property type="match status" value="1"/>
</dbReference>
<proteinExistence type="predicted"/>
<dbReference type="InterPro" id="IPR005143">
    <property type="entry name" value="TF_LuxR_autoind-bd_dom"/>
</dbReference>
<dbReference type="InterPro" id="IPR000792">
    <property type="entry name" value="Tscrpt_reg_LuxR_C"/>
</dbReference>
<dbReference type="PROSITE" id="PS00622">
    <property type="entry name" value="HTH_LUXR_1"/>
    <property type="match status" value="1"/>
</dbReference>
<dbReference type="AlphaFoldDB" id="A0A1G9PC52"/>
<feature type="domain" description="HTH luxR-type" evidence="4">
    <location>
        <begin position="171"/>
        <end position="236"/>
    </location>
</feature>
<keyword evidence="2" id="KW-0238">DNA-binding</keyword>
<dbReference type="Gene3D" id="3.30.450.80">
    <property type="entry name" value="Transcription factor LuxR-like, autoinducer-binding domain"/>
    <property type="match status" value="1"/>
</dbReference>
<dbReference type="STRING" id="571298.SAMN04488026_11386"/>
<reference evidence="5 6" key="1">
    <citation type="submission" date="2016-10" db="EMBL/GenBank/DDBJ databases">
        <authorList>
            <person name="de Groot N.N."/>
        </authorList>
    </citation>
    <scope>NUCLEOTIDE SEQUENCE [LARGE SCALE GENOMIC DNA]</scope>
    <source>
        <strain evidence="5 6">DSM 25294</strain>
    </source>
</reference>
<name>A0A1G9PC52_9RHOB</name>
<evidence type="ECO:0000313" key="6">
    <source>
        <dbReference type="Proteomes" id="UP000199382"/>
    </source>
</evidence>
<dbReference type="PANTHER" id="PTHR44688">
    <property type="entry name" value="DNA-BINDING TRANSCRIPTIONAL ACTIVATOR DEVR_DOSR"/>
    <property type="match status" value="1"/>
</dbReference>
<evidence type="ECO:0000259" key="4">
    <source>
        <dbReference type="PROSITE" id="PS50043"/>
    </source>
</evidence>
<dbReference type="PROSITE" id="PS50043">
    <property type="entry name" value="HTH_LUXR_2"/>
    <property type="match status" value="1"/>
</dbReference>
<dbReference type="RefSeq" id="WP_170844812.1">
    <property type="nucleotide sequence ID" value="NZ_FNEK01000138.1"/>
</dbReference>
<dbReference type="SUPFAM" id="SSF46894">
    <property type="entry name" value="C-terminal effector domain of the bipartite response regulators"/>
    <property type="match status" value="1"/>
</dbReference>
<dbReference type="PANTHER" id="PTHR44688:SF16">
    <property type="entry name" value="DNA-BINDING TRANSCRIPTIONAL ACTIVATOR DEVR_DOSR"/>
    <property type="match status" value="1"/>
</dbReference>
<keyword evidence="3" id="KW-0804">Transcription</keyword>
<dbReference type="Pfam" id="PF03472">
    <property type="entry name" value="Autoind_bind"/>
    <property type="match status" value="1"/>
</dbReference>
<dbReference type="InterPro" id="IPR036693">
    <property type="entry name" value="TF_LuxR_autoind-bd_dom_sf"/>
</dbReference>
<gene>
    <name evidence="5" type="ORF">SAMN04488026_11386</name>
</gene>
<dbReference type="SUPFAM" id="SSF75516">
    <property type="entry name" value="Pheromone-binding domain of LuxR-like quorum-sensing transcription factors"/>
    <property type="match status" value="1"/>
</dbReference>
<dbReference type="SMART" id="SM00421">
    <property type="entry name" value="HTH_LUXR"/>
    <property type="match status" value="1"/>
</dbReference>